<dbReference type="GO" id="GO:0004311">
    <property type="term" value="F:geranylgeranyl diphosphate synthase activity"/>
    <property type="evidence" value="ECO:0007669"/>
    <property type="project" value="InterPro"/>
</dbReference>
<dbReference type="Gene3D" id="1.10.600.10">
    <property type="entry name" value="Farnesyl Diphosphate Synthase"/>
    <property type="match status" value="1"/>
</dbReference>
<dbReference type="SUPFAM" id="SSF48576">
    <property type="entry name" value="Terpenoid synthases"/>
    <property type="match status" value="1"/>
</dbReference>
<dbReference type="InterPro" id="IPR002060">
    <property type="entry name" value="Squ/phyt_synthse"/>
</dbReference>
<dbReference type="AlphaFoldDB" id="A0A382KXP0"/>
<dbReference type="InterPro" id="IPR017827">
    <property type="entry name" value="HSQ_synthase_HpnC"/>
</dbReference>
<sequence length="325" mass="36957">MNRSAKSFSKLPTPSIEIGPSDPGYLEATFIACERLAKSHYENFAIGSKMVPKKLRPHFYSIYAFSRCVDDIGDVAKGDRLALLDLWEKQLDACYPDATDPKGPTHPYFIALARTIQLFNIPADPFKRLIEANRRDQKTTSIKTFDDLLEYCTYSANPVGHLVLYLCGIKDKKLQRLADLTCTGLQLANFWQDVTRDLEIGRIYIPIEDMEQFGISEQQVSGGEADDNFRTLMRFEIDRTRQFFIEGYSLAEFLDPEIRSDFALFIRGGLSILQQIERKDFDVLNSRPTVSVYEKGKILASTWIRSKLGIGLVPKSAFKSVARHT</sequence>
<dbReference type="SFLD" id="SFLDG01212">
    <property type="entry name" value="Phytoene_synthase_like"/>
    <property type="match status" value="1"/>
</dbReference>
<evidence type="ECO:0000313" key="1">
    <source>
        <dbReference type="EMBL" id="SVC29544.1"/>
    </source>
</evidence>
<dbReference type="Pfam" id="PF00494">
    <property type="entry name" value="SQS_PSY"/>
    <property type="match status" value="1"/>
</dbReference>
<dbReference type="InterPro" id="IPR044843">
    <property type="entry name" value="Trans_IPPS_bact-type"/>
</dbReference>
<dbReference type="PANTHER" id="PTHR31480">
    <property type="entry name" value="BIFUNCTIONAL LYCOPENE CYCLASE/PHYTOENE SYNTHASE"/>
    <property type="match status" value="1"/>
</dbReference>
<dbReference type="InterPro" id="IPR033904">
    <property type="entry name" value="Trans_IPPS_HH"/>
</dbReference>
<evidence type="ECO:0008006" key="2">
    <source>
        <dbReference type="Google" id="ProtNLM"/>
    </source>
</evidence>
<dbReference type="SFLD" id="SFLDS00005">
    <property type="entry name" value="Isoprenoid_Synthase_Type_I"/>
    <property type="match status" value="1"/>
</dbReference>
<dbReference type="CDD" id="cd00683">
    <property type="entry name" value="Trans_IPPS_HH"/>
    <property type="match status" value="1"/>
</dbReference>
<name>A0A382KXP0_9ZZZZ</name>
<proteinExistence type="predicted"/>
<reference evidence="1" key="1">
    <citation type="submission" date="2018-05" db="EMBL/GenBank/DDBJ databases">
        <authorList>
            <person name="Lanie J.A."/>
            <person name="Ng W.-L."/>
            <person name="Kazmierczak K.M."/>
            <person name="Andrzejewski T.M."/>
            <person name="Davidsen T.M."/>
            <person name="Wayne K.J."/>
            <person name="Tettelin H."/>
            <person name="Glass J.I."/>
            <person name="Rusch D."/>
            <person name="Podicherti R."/>
            <person name="Tsui H.-C.T."/>
            <person name="Winkler M.E."/>
        </authorList>
    </citation>
    <scope>NUCLEOTIDE SEQUENCE</scope>
</reference>
<dbReference type="SFLD" id="SFLDG01018">
    <property type="entry name" value="Squalene/Phytoene_Synthase_Lik"/>
    <property type="match status" value="1"/>
</dbReference>
<dbReference type="EMBL" id="UINC01083644">
    <property type="protein sequence ID" value="SVC29544.1"/>
    <property type="molecule type" value="Genomic_DNA"/>
</dbReference>
<gene>
    <name evidence="1" type="ORF">METZ01_LOCUS282398</name>
</gene>
<accession>A0A382KXP0</accession>
<dbReference type="InterPro" id="IPR008949">
    <property type="entry name" value="Isoprenoid_synthase_dom_sf"/>
</dbReference>
<organism evidence="1">
    <name type="scientific">marine metagenome</name>
    <dbReference type="NCBI Taxonomy" id="408172"/>
    <lineage>
        <taxon>unclassified sequences</taxon>
        <taxon>metagenomes</taxon>
        <taxon>ecological metagenomes</taxon>
    </lineage>
</organism>
<dbReference type="NCBIfam" id="TIGR03464">
    <property type="entry name" value="HpnC"/>
    <property type="match status" value="1"/>
</dbReference>
<dbReference type="GO" id="GO:0051996">
    <property type="term" value="F:squalene synthase [NAD(P)H] activity"/>
    <property type="evidence" value="ECO:0007669"/>
    <property type="project" value="InterPro"/>
</dbReference>
<protein>
    <recommendedName>
        <fullName evidence="2">Squalene synthase HpnC</fullName>
    </recommendedName>
</protein>